<evidence type="ECO:0000313" key="9">
    <source>
        <dbReference type="EMBL" id="PIK47647.1"/>
    </source>
</evidence>
<dbReference type="AlphaFoldDB" id="A0A2G8KI25"/>
<reference evidence="9 10" key="1">
    <citation type="journal article" date="2017" name="PLoS Biol.">
        <title>The sea cucumber genome provides insights into morphological evolution and visceral regeneration.</title>
        <authorList>
            <person name="Zhang X."/>
            <person name="Sun L."/>
            <person name="Yuan J."/>
            <person name="Sun Y."/>
            <person name="Gao Y."/>
            <person name="Zhang L."/>
            <person name="Li S."/>
            <person name="Dai H."/>
            <person name="Hamel J.F."/>
            <person name="Liu C."/>
            <person name="Yu Y."/>
            <person name="Liu S."/>
            <person name="Lin W."/>
            <person name="Guo K."/>
            <person name="Jin S."/>
            <person name="Xu P."/>
            <person name="Storey K.B."/>
            <person name="Huan P."/>
            <person name="Zhang T."/>
            <person name="Zhou Y."/>
            <person name="Zhang J."/>
            <person name="Lin C."/>
            <person name="Li X."/>
            <person name="Xing L."/>
            <person name="Huo D."/>
            <person name="Sun M."/>
            <person name="Wang L."/>
            <person name="Mercier A."/>
            <person name="Li F."/>
            <person name="Yang H."/>
            <person name="Xiang J."/>
        </authorList>
    </citation>
    <scope>NUCLEOTIDE SEQUENCE [LARGE SCALE GENOMIC DNA]</scope>
    <source>
        <strain evidence="9">Shaxun</strain>
        <tissue evidence="9">Muscle</tissue>
    </source>
</reference>
<dbReference type="OrthoDB" id="417078at2759"/>
<evidence type="ECO:0000256" key="6">
    <source>
        <dbReference type="ARBA" id="ARBA00023149"/>
    </source>
</evidence>
<dbReference type="PANTHER" id="PTHR11635:SF152">
    <property type="entry name" value="CAMP-DEPENDENT PROTEIN KINASE TYPE I REGULATORY SUBUNIT-RELATED"/>
    <property type="match status" value="1"/>
</dbReference>
<feature type="compositionally biased region" description="Acidic residues" evidence="7">
    <location>
        <begin position="60"/>
        <end position="70"/>
    </location>
</feature>
<dbReference type="FunFam" id="1.20.890.10:FF:000002">
    <property type="entry name" value="cAMP-dependent protein kinase type II-alpha regulatory subunit"/>
    <property type="match status" value="1"/>
</dbReference>
<dbReference type="GO" id="GO:0005829">
    <property type="term" value="C:cytosol"/>
    <property type="evidence" value="ECO:0007669"/>
    <property type="project" value="TreeGrafter"/>
</dbReference>
<dbReference type="Pfam" id="PF00027">
    <property type="entry name" value="cNMP_binding"/>
    <property type="match status" value="1"/>
</dbReference>
<evidence type="ECO:0000313" key="10">
    <source>
        <dbReference type="Proteomes" id="UP000230750"/>
    </source>
</evidence>
<dbReference type="CDD" id="cd00038">
    <property type="entry name" value="CAP_ED"/>
    <property type="match status" value="1"/>
</dbReference>
<keyword evidence="6" id="KW-0114">cAMP</keyword>
<keyword evidence="4" id="KW-0677">Repeat</keyword>
<sequence length="218" mass="24588">MNFEIPEGLTDLLQDFTVAVLRERPHPNDLIDFAANYFAKLQEGNRKSENKRGVTFSEPANDDEESDIEEPPVLPGNKYGRRKSVCAERYDPDEDDNDNEPKVVYPKSDDQRDRLAKAVKPILLFRALDETQMQDVLDAMFEKKTSRGEHIIDEGDDGDNFYVIDSGTFDILKDINGEVKKVGMYDNTGSFGELALMYNTPRAATIVASSDDGIIWAL</sequence>
<dbReference type="InterPro" id="IPR018490">
    <property type="entry name" value="cNMP-bd_dom_sf"/>
</dbReference>
<name>A0A2G8KI25_STIJA</name>
<dbReference type="SMART" id="SM00100">
    <property type="entry name" value="cNMP"/>
    <property type="match status" value="1"/>
</dbReference>
<comment type="similarity">
    <text evidence="1">Belongs to the cAMP-dependent kinase regulatory chain family.</text>
</comment>
<keyword evidence="3" id="KW-0116">cAMP-binding</keyword>
<dbReference type="PRINTS" id="PR00103">
    <property type="entry name" value="CAMPKINASE"/>
</dbReference>
<evidence type="ECO:0000256" key="2">
    <source>
        <dbReference type="ARBA" id="ARBA00022553"/>
    </source>
</evidence>
<feature type="region of interest" description="Disordered" evidence="7">
    <location>
        <begin position="44"/>
        <end position="109"/>
    </location>
</feature>
<dbReference type="Gene3D" id="1.20.890.10">
    <property type="entry name" value="cAMP-dependent protein kinase regulatory subunit, dimerization-anchoring domain"/>
    <property type="match status" value="1"/>
</dbReference>
<dbReference type="InterPro" id="IPR003117">
    <property type="entry name" value="cAMP_dep_PK_reg_su_I/II_a/b"/>
</dbReference>
<dbReference type="STRING" id="307972.A0A2G8KI25"/>
<comment type="caution">
    <text evidence="9">The sequence shown here is derived from an EMBL/GenBank/DDBJ whole genome shotgun (WGS) entry which is preliminary data.</text>
</comment>
<gene>
    <name evidence="9" type="ORF">BSL78_15477</name>
</gene>
<feature type="non-terminal residue" evidence="9">
    <location>
        <position position="218"/>
    </location>
</feature>
<dbReference type="EMBL" id="MRZV01000567">
    <property type="protein sequence ID" value="PIK47647.1"/>
    <property type="molecule type" value="Genomic_DNA"/>
</dbReference>
<accession>A0A2G8KI25</accession>
<dbReference type="InterPro" id="IPR018488">
    <property type="entry name" value="cNMP-bd_CS"/>
</dbReference>
<evidence type="ECO:0000256" key="4">
    <source>
        <dbReference type="ARBA" id="ARBA00022737"/>
    </source>
</evidence>
<keyword evidence="2" id="KW-0597">Phosphoprotein</keyword>
<dbReference type="InterPro" id="IPR000595">
    <property type="entry name" value="cNMP-bd_dom"/>
</dbReference>
<keyword evidence="5" id="KW-0547">Nucleotide-binding</keyword>
<dbReference type="PANTHER" id="PTHR11635">
    <property type="entry name" value="CAMP-DEPENDENT PROTEIN KINASE REGULATORY CHAIN"/>
    <property type="match status" value="1"/>
</dbReference>
<dbReference type="Pfam" id="PF02197">
    <property type="entry name" value="RIIa"/>
    <property type="match status" value="1"/>
</dbReference>
<dbReference type="SMART" id="SM00394">
    <property type="entry name" value="RIIa"/>
    <property type="match status" value="1"/>
</dbReference>
<dbReference type="PROSITE" id="PS00889">
    <property type="entry name" value="CNMP_BINDING_2"/>
    <property type="match status" value="1"/>
</dbReference>
<dbReference type="GO" id="GO:0004862">
    <property type="term" value="F:cAMP-dependent protein kinase inhibitor activity"/>
    <property type="evidence" value="ECO:0007669"/>
    <property type="project" value="TreeGrafter"/>
</dbReference>
<dbReference type="FunFam" id="2.60.120.10:FF:000017">
    <property type="entry name" value="cAMP-dependent protein kinase type II regulatory subunit"/>
    <property type="match status" value="1"/>
</dbReference>
<evidence type="ECO:0000256" key="3">
    <source>
        <dbReference type="ARBA" id="ARBA00022566"/>
    </source>
</evidence>
<feature type="domain" description="Cyclic nucleotide-binding" evidence="8">
    <location>
        <begin position="124"/>
        <end position="218"/>
    </location>
</feature>
<dbReference type="InterPro" id="IPR050503">
    <property type="entry name" value="cAMP-dep_PK_reg_su-like"/>
</dbReference>
<proteinExistence type="inferred from homology"/>
<dbReference type="GO" id="GO:0034236">
    <property type="term" value="F:protein kinase A catalytic subunit binding"/>
    <property type="evidence" value="ECO:0007669"/>
    <property type="project" value="TreeGrafter"/>
</dbReference>
<dbReference type="Gene3D" id="2.60.120.10">
    <property type="entry name" value="Jelly Rolls"/>
    <property type="match status" value="1"/>
</dbReference>
<dbReference type="CDD" id="cd12099">
    <property type="entry name" value="DD_RII_PKA"/>
    <property type="match status" value="1"/>
</dbReference>
<evidence type="ECO:0000256" key="5">
    <source>
        <dbReference type="ARBA" id="ARBA00022741"/>
    </source>
</evidence>
<dbReference type="InterPro" id="IPR014710">
    <property type="entry name" value="RmlC-like_jellyroll"/>
</dbReference>
<dbReference type="SUPFAM" id="SSF47391">
    <property type="entry name" value="Dimerization-anchoring domain of cAMP-dependent PK regulatory subunit"/>
    <property type="match status" value="1"/>
</dbReference>
<protein>
    <recommendedName>
        <fullName evidence="8">Cyclic nucleotide-binding domain-containing protein</fullName>
    </recommendedName>
</protein>
<dbReference type="GO" id="GO:0005952">
    <property type="term" value="C:cAMP-dependent protein kinase complex"/>
    <property type="evidence" value="ECO:0007669"/>
    <property type="project" value="InterPro"/>
</dbReference>
<organism evidence="9 10">
    <name type="scientific">Stichopus japonicus</name>
    <name type="common">Sea cucumber</name>
    <dbReference type="NCBI Taxonomy" id="307972"/>
    <lineage>
        <taxon>Eukaryota</taxon>
        <taxon>Metazoa</taxon>
        <taxon>Echinodermata</taxon>
        <taxon>Eleutherozoa</taxon>
        <taxon>Echinozoa</taxon>
        <taxon>Holothuroidea</taxon>
        <taxon>Aspidochirotacea</taxon>
        <taxon>Aspidochirotida</taxon>
        <taxon>Stichopodidae</taxon>
        <taxon>Apostichopus</taxon>
    </lineage>
</organism>
<dbReference type="Proteomes" id="UP000230750">
    <property type="component" value="Unassembled WGS sequence"/>
</dbReference>
<dbReference type="PROSITE" id="PS50042">
    <property type="entry name" value="CNMP_BINDING_3"/>
    <property type="match status" value="1"/>
</dbReference>
<evidence type="ECO:0000256" key="7">
    <source>
        <dbReference type="SAM" id="MobiDB-lite"/>
    </source>
</evidence>
<dbReference type="GO" id="GO:0030552">
    <property type="term" value="F:cAMP binding"/>
    <property type="evidence" value="ECO:0007669"/>
    <property type="project" value="UniProtKB-KW"/>
</dbReference>
<evidence type="ECO:0000259" key="8">
    <source>
        <dbReference type="PROSITE" id="PS50042"/>
    </source>
</evidence>
<evidence type="ECO:0000256" key="1">
    <source>
        <dbReference type="ARBA" id="ARBA00005753"/>
    </source>
</evidence>
<dbReference type="SUPFAM" id="SSF51206">
    <property type="entry name" value="cAMP-binding domain-like"/>
    <property type="match status" value="1"/>
</dbReference>
<dbReference type="PROSITE" id="PS00888">
    <property type="entry name" value="CNMP_BINDING_1"/>
    <property type="match status" value="1"/>
</dbReference>
<keyword evidence="10" id="KW-1185">Reference proteome</keyword>